<dbReference type="InterPro" id="IPR003593">
    <property type="entry name" value="AAA+_ATPase"/>
</dbReference>
<dbReference type="PANTHER" id="PTHR24221">
    <property type="entry name" value="ATP-BINDING CASSETTE SUB-FAMILY B"/>
    <property type="match status" value="1"/>
</dbReference>
<dbReference type="GO" id="GO:0034040">
    <property type="term" value="F:ATPase-coupled lipid transmembrane transporter activity"/>
    <property type="evidence" value="ECO:0007669"/>
    <property type="project" value="TreeGrafter"/>
</dbReference>
<evidence type="ECO:0000256" key="1">
    <source>
        <dbReference type="ARBA" id="ARBA00022741"/>
    </source>
</evidence>
<keyword evidence="1" id="KW-0547">Nucleotide-binding</keyword>
<dbReference type="EMBL" id="CP035491">
    <property type="protein sequence ID" value="QAY72000.1"/>
    <property type="molecule type" value="Genomic_DNA"/>
</dbReference>
<dbReference type="KEGG" id="agf:ET445_00305"/>
<feature type="domain" description="ABC transporter" evidence="4">
    <location>
        <begin position="106"/>
        <end position="349"/>
    </location>
</feature>
<feature type="region of interest" description="Disordered" evidence="3">
    <location>
        <begin position="1"/>
        <end position="101"/>
    </location>
</feature>
<proteinExistence type="predicted"/>
<evidence type="ECO:0000259" key="4">
    <source>
        <dbReference type="PROSITE" id="PS50893"/>
    </source>
</evidence>
<dbReference type="OrthoDB" id="9806127at2"/>
<dbReference type="Pfam" id="PF00005">
    <property type="entry name" value="ABC_tran"/>
    <property type="match status" value="1"/>
</dbReference>
<dbReference type="GO" id="GO:0005524">
    <property type="term" value="F:ATP binding"/>
    <property type="evidence" value="ECO:0007669"/>
    <property type="project" value="UniProtKB-KW"/>
</dbReference>
<feature type="compositionally biased region" description="Basic and acidic residues" evidence="3">
    <location>
        <begin position="42"/>
        <end position="52"/>
    </location>
</feature>
<dbReference type="SMART" id="SM00382">
    <property type="entry name" value="AAA"/>
    <property type="match status" value="1"/>
</dbReference>
<dbReference type="Gene3D" id="3.40.50.300">
    <property type="entry name" value="P-loop containing nucleotide triphosphate hydrolases"/>
    <property type="match status" value="1"/>
</dbReference>
<keyword evidence="2 5" id="KW-0067">ATP-binding</keyword>
<evidence type="ECO:0000256" key="2">
    <source>
        <dbReference type="ARBA" id="ARBA00022840"/>
    </source>
</evidence>
<name>A0A4P6F7G7_9MICO</name>
<feature type="compositionally biased region" description="Basic residues" evidence="3">
    <location>
        <begin position="22"/>
        <end position="41"/>
    </location>
</feature>
<evidence type="ECO:0000313" key="6">
    <source>
        <dbReference type="Proteomes" id="UP000291259"/>
    </source>
</evidence>
<feature type="compositionally biased region" description="Basic residues" evidence="3">
    <location>
        <begin position="80"/>
        <end position="95"/>
    </location>
</feature>
<feature type="compositionally biased region" description="Basic residues" evidence="3">
    <location>
        <begin position="60"/>
        <end position="70"/>
    </location>
</feature>
<dbReference type="AlphaFoldDB" id="A0A4P6F7G7"/>
<dbReference type="SUPFAM" id="SSF52540">
    <property type="entry name" value="P-loop containing nucleoside triphosphate hydrolases"/>
    <property type="match status" value="1"/>
</dbReference>
<dbReference type="PROSITE" id="PS50893">
    <property type="entry name" value="ABC_TRANSPORTER_2"/>
    <property type="match status" value="1"/>
</dbReference>
<sequence>MGRARAAGRADRRGLLEPSQCRRARRPRRRARGRIRPRRVGRRDPRGRDRRGALLPLTLRPHRAGARQRRRTAEGAGRARTTRRGVRPARARAPRPRVEDARGGRVRGVGFAYERSDAPAPSLFDAPAPALDGVTFRVAAGEQVALVGASGAGKSTIGSLVLGSLAPTAGRVRIGGVDSTDGSSESSAAPTLPTVGLAGQDPHVFAGPLAADLRLAKPDATDADLREALAAVGALDWAERLPDGIETVVGSGGHALTIVESQELALARLVLLDPAVLVLDEATASAGVALDSAVARVAAGRTSIQIAHRLDQAARADRIVVLDRGRVVEQGAHDVLVAAGGAYAALWTAWSANRSDTAG</sequence>
<dbReference type="InterPro" id="IPR039421">
    <property type="entry name" value="Type_1_exporter"/>
</dbReference>
<dbReference type="GO" id="GO:0016887">
    <property type="term" value="F:ATP hydrolysis activity"/>
    <property type="evidence" value="ECO:0007669"/>
    <property type="project" value="InterPro"/>
</dbReference>
<gene>
    <name evidence="5" type="ORF">ET445_00305</name>
</gene>
<reference evidence="5 6" key="1">
    <citation type="submission" date="2019-01" db="EMBL/GenBank/DDBJ databases">
        <title>Genome sequencing of strain FW100M-8.</title>
        <authorList>
            <person name="Heo J."/>
            <person name="Kim S.-J."/>
            <person name="Kim J.-S."/>
            <person name="Hong S.-B."/>
            <person name="Kwon S.-W."/>
        </authorList>
    </citation>
    <scope>NUCLEOTIDE SEQUENCE [LARGE SCALE GENOMIC DNA]</scope>
    <source>
        <strain evidence="5 6">FW100M-8</strain>
    </source>
</reference>
<protein>
    <submittedName>
        <fullName evidence="5">ABC transporter ATP-binding protein</fullName>
    </submittedName>
</protein>
<dbReference type="InterPro" id="IPR003439">
    <property type="entry name" value="ABC_transporter-like_ATP-bd"/>
</dbReference>
<evidence type="ECO:0000313" key="5">
    <source>
        <dbReference type="EMBL" id="QAY72000.1"/>
    </source>
</evidence>
<dbReference type="InterPro" id="IPR027417">
    <property type="entry name" value="P-loop_NTPase"/>
</dbReference>
<dbReference type="PANTHER" id="PTHR24221:SF654">
    <property type="entry name" value="ATP-BINDING CASSETTE SUB-FAMILY B MEMBER 6"/>
    <property type="match status" value="1"/>
</dbReference>
<evidence type="ECO:0000256" key="3">
    <source>
        <dbReference type="SAM" id="MobiDB-lite"/>
    </source>
</evidence>
<keyword evidence="6" id="KW-1185">Reference proteome</keyword>
<dbReference type="Proteomes" id="UP000291259">
    <property type="component" value="Chromosome"/>
</dbReference>
<organism evidence="5 6">
    <name type="scientific">Agromyces protaetiae</name>
    <dbReference type="NCBI Taxonomy" id="2509455"/>
    <lineage>
        <taxon>Bacteria</taxon>
        <taxon>Bacillati</taxon>
        <taxon>Actinomycetota</taxon>
        <taxon>Actinomycetes</taxon>
        <taxon>Micrococcales</taxon>
        <taxon>Microbacteriaceae</taxon>
        <taxon>Agromyces</taxon>
    </lineage>
</organism>
<accession>A0A4P6F7G7</accession>